<dbReference type="PRINTS" id="PR00599">
    <property type="entry name" value="MAPEPTIDASE"/>
</dbReference>
<sequence length="735" mass="87152">MNFCSFALLFIFFKFYFCKRTNSINSYGYTYVTIFAGNSPKVNKIKSVYCSDKKNSKKVGDNSRRKVKKKGLPILYYCKSILTQQNVEKKNRIYLNSSVGEGFSNTLHNDVKKNTTDYSEDKLPSYHKYIENFKTRKNIHPNIRINDLDKKFMKCKESYNKKFSHLHDHELFSNFQYVGRQKKGVLSPKYYLPKYIERPNYHKTGVPTYINYENTNNGITYNSQYLSGKGTEISSNTNESNKNLFDIKKNDHTYEYKNVKTDEEVEIIANNCKFARNLMDDVSYIICEGITTNDIDIYILNKCINNGYYPSPLNYNFFPKSTCISINEILCHGIPDNNVLFENDIIKVDISIYKDGYHADMCESFLVEKVLKKEQKKRKKFYDYIYLNNKLKTKYTKYIFKYHFDLTKNMIVKKGRQCSIIKKKFIPPNSKAAKNENFDESYDDNTNSVHLSSDNMYNDYYNDNNSYNDNSYNDNSYNDNSHNDRDYNNMIQMNESNGLLRKNRNNRIKRNNEMYDDLELFHKEYDEHVIYNPTKGDSYSDIQKYIYNNINRKNEKNDKNKKYNFFDEKKSNINDLKKYMLEKNIKLIKTAYECTMAAISVCKHGVPFKTIADVMNNYLQKKNNAYEQYSIVPNLCGHNIGKNFHEEPFIIHTVNNDDRKMSENMVFTIEPIITERSCNFIMWPDNWTLSNSRYYFSAQFEHTIVIKKNEAQILTKKTDTSPKFIWERHEALDLF</sequence>
<feature type="chain" id="PRO_5034059179" evidence="2">
    <location>
        <begin position="24"/>
        <end position="735"/>
    </location>
</feature>
<dbReference type="AlphaFoldDB" id="A0A8C9GBE6"/>
<keyword evidence="5" id="KW-1185">Reference proteome</keyword>
<organism evidence="4 5">
    <name type="scientific">Piliocolobus tephrosceles</name>
    <name type="common">Ugandan red Colobus</name>
    <dbReference type="NCBI Taxonomy" id="591936"/>
    <lineage>
        <taxon>Eukaryota</taxon>
        <taxon>Metazoa</taxon>
        <taxon>Chordata</taxon>
        <taxon>Craniata</taxon>
        <taxon>Vertebrata</taxon>
        <taxon>Euteleostomi</taxon>
        <taxon>Mammalia</taxon>
        <taxon>Eutheria</taxon>
        <taxon>Euarchontoglires</taxon>
        <taxon>Primates</taxon>
        <taxon>Haplorrhini</taxon>
        <taxon>Catarrhini</taxon>
        <taxon>Cercopithecidae</taxon>
        <taxon>Colobinae</taxon>
        <taxon>Piliocolobus</taxon>
    </lineage>
</organism>
<feature type="region of interest" description="Disordered" evidence="1">
    <location>
        <begin position="462"/>
        <end position="481"/>
    </location>
</feature>
<evidence type="ECO:0000256" key="1">
    <source>
        <dbReference type="SAM" id="MobiDB-lite"/>
    </source>
</evidence>
<feature type="domain" description="Peptidase M24" evidence="3">
    <location>
        <begin position="269"/>
        <end position="376"/>
    </location>
</feature>
<evidence type="ECO:0000256" key="2">
    <source>
        <dbReference type="SAM" id="SignalP"/>
    </source>
</evidence>
<feature type="signal peptide" evidence="2">
    <location>
        <begin position="1"/>
        <end position="23"/>
    </location>
</feature>
<dbReference type="Proteomes" id="UP000694416">
    <property type="component" value="Unplaced"/>
</dbReference>
<evidence type="ECO:0000259" key="3">
    <source>
        <dbReference type="Pfam" id="PF00557"/>
    </source>
</evidence>
<reference evidence="4" key="1">
    <citation type="submission" date="2025-08" db="UniProtKB">
        <authorList>
            <consortium name="Ensembl"/>
        </authorList>
    </citation>
    <scope>IDENTIFICATION</scope>
</reference>
<dbReference type="InterPro" id="IPR000994">
    <property type="entry name" value="Pept_M24"/>
</dbReference>
<dbReference type="PANTHER" id="PTHR43330">
    <property type="entry name" value="METHIONINE AMINOPEPTIDASE"/>
    <property type="match status" value="1"/>
</dbReference>
<dbReference type="InterPro" id="IPR036005">
    <property type="entry name" value="Creatinase/aminopeptidase-like"/>
</dbReference>
<dbReference type="InterPro" id="IPR001714">
    <property type="entry name" value="Pept_M24_MAP"/>
</dbReference>
<feature type="domain" description="Peptidase M24" evidence="3">
    <location>
        <begin position="585"/>
        <end position="707"/>
    </location>
</feature>
<dbReference type="GO" id="GO:0005829">
    <property type="term" value="C:cytosol"/>
    <property type="evidence" value="ECO:0007669"/>
    <property type="project" value="TreeGrafter"/>
</dbReference>
<dbReference type="PANTHER" id="PTHR43330:SF7">
    <property type="entry name" value="METHIONINE AMINOPEPTIDASE 1"/>
    <property type="match status" value="1"/>
</dbReference>
<evidence type="ECO:0000313" key="4">
    <source>
        <dbReference type="Ensembl" id="ENSPTEP00000000451.1"/>
    </source>
</evidence>
<dbReference type="SUPFAM" id="SSF55920">
    <property type="entry name" value="Creatinase/aminopeptidase"/>
    <property type="match status" value="2"/>
</dbReference>
<feature type="compositionally biased region" description="Low complexity" evidence="1">
    <location>
        <begin position="462"/>
        <end position="480"/>
    </location>
</feature>
<keyword evidence="2" id="KW-0732">Signal</keyword>
<protein>
    <submittedName>
        <fullName evidence="4">Probable serine/threonine-protein kinase DDB_G0283337</fullName>
    </submittedName>
</protein>
<name>A0A8C9GBE6_9PRIM</name>
<dbReference type="Gene3D" id="3.90.230.10">
    <property type="entry name" value="Creatinase/methionine aminopeptidase superfamily"/>
    <property type="match status" value="2"/>
</dbReference>
<dbReference type="Ensembl" id="ENSPTET00000000681.1">
    <property type="protein sequence ID" value="ENSPTEP00000000451.1"/>
    <property type="gene ID" value="ENSPTEG00000000546.1"/>
</dbReference>
<accession>A0A8C9GBE6</accession>
<proteinExistence type="predicted"/>
<dbReference type="GO" id="GO:0070006">
    <property type="term" value="F:metalloaminopeptidase activity"/>
    <property type="evidence" value="ECO:0007669"/>
    <property type="project" value="TreeGrafter"/>
</dbReference>
<dbReference type="Pfam" id="PF00557">
    <property type="entry name" value="Peptidase_M24"/>
    <property type="match status" value="2"/>
</dbReference>
<evidence type="ECO:0000313" key="5">
    <source>
        <dbReference type="Proteomes" id="UP000694416"/>
    </source>
</evidence>
<reference evidence="4" key="2">
    <citation type="submission" date="2025-09" db="UniProtKB">
        <authorList>
            <consortium name="Ensembl"/>
        </authorList>
    </citation>
    <scope>IDENTIFICATION</scope>
</reference>